<evidence type="ECO:0000313" key="2">
    <source>
        <dbReference type="EMBL" id="SIQ75787.1"/>
    </source>
</evidence>
<dbReference type="AlphaFoldDB" id="A0A1N6VDD8"/>
<feature type="transmembrane region" description="Helical" evidence="1">
    <location>
        <begin position="154"/>
        <end position="176"/>
    </location>
</feature>
<feature type="transmembrane region" description="Helical" evidence="1">
    <location>
        <begin position="95"/>
        <end position="115"/>
    </location>
</feature>
<evidence type="ECO:0000256" key="1">
    <source>
        <dbReference type="SAM" id="Phobius"/>
    </source>
</evidence>
<feature type="transmembrane region" description="Helical" evidence="1">
    <location>
        <begin position="122"/>
        <end position="142"/>
    </location>
</feature>
<reference evidence="3" key="1">
    <citation type="submission" date="2017-01" db="EMBL/GenBank/DDBJ databases">
        <authorList>
            <person name="Varghese N."/>
            <person name="Submissions S."/>
        </authorList>
    </citation>
    <scope>NUCLEOTIDE SEQUENCE [LARGE SCALE GENOMIC DNA]</scope>
    <source>
        <strain evidence="3">UM1</strain>
    </source>
</reference>
<sequence>MIRSGNPALKESTFLDSATGVVVTRDGGAMTLNGTVNKTGLLLLLAVITAAYAWSQTLDASGNLSATAPYYLWGGVIGGLVLALVTVFKKEWAPVTAPLYALVEGLFLGSISAIYNARFEGIVFQAVMLTFAIMFALLMAYRSGLIKATENFKLGVVAATGGIFLVYLATFVLGFFGIKIPMIHDSGLIGIGFSLFVVVIAALNLVLDFDFIETGVEKGAPKYMEWYGAFGLMVTLVWLYLEILRLLSKLQSRN</sequence>
<gene>
    <name evidence="2" type="ORF">SAMN05421546_1743</name>
</gene>
<protein>
    <submittedName>
        <fullName evidence="2">Uncharacterized membrane protein, YccA/Bax inhibitor family</fullName>
    </submittedName>
</protein>
<feature type="transmembrane region" description="Helical" evidence="1">
    <location>
        <begin position="40"/>
        <end position="58"/>
    </location>
</feature>
<keyword evidence="1" id="KW-0812">Transmembrane</keyword>
<feature type="transmembrane region" description="Helical" evidence="1">
    <location>
        <begin position="227"/>
        <end position="247"/>
    </location>
</feature>
<dbReference type="EMBL" id="FTLW01000004">
    <property type="protein sequence ID" value="SIQ75787.1"/>
    <property type="molecule type" value="Genomic_DNA"/>
</dbReference>
<dbReference type="PANTHER" id="PTHR41282:SF1">
    <property type="entry name" value="CONSERVED TRANSMEMBRANE PROTEIN-RELATED"/>
    <property type="match status" value="1"/>
</dbReference>
<dbReference type="InterPro" id="IPR010539">
    <property type="entry name" value="BaxI_1-like"/>
</dbReference>
<proteinExistence type="predicted"/>
<organism evidence="2 3">
    <name type="scientific">Solilutibacter tolerans</name>
    <dbReference type="NCBI Taxonomy" id="1604334"/>
    <lineage>
        <taxon>Bacteria</taxon>
        <taxon>Pseudomonadati</taxon>
        <taxon>Pseudomonadota</taxon>
        <taxon>Gammaproteobacteria</taxon>
        <taxon>Lysobacterales</taxon>
        <taxon>Lysobacteraceae</taxon>
        <taxon>Solilutibacter</taxon>
    </lineage>
</organism>
<name>A0A1N6VDD8_9GAMM</name>
<dbReference type="PIRSF" id="PIRSF009160">
    <property type="entry name" value="UCP009160"/>
    <property type="match status" value="1"/>
</dbReference>
<accession>A0A1N6VDD8</accession>
<feature type="transmembrane region" description="Helical" evidence="1">
    <location>
        <begin position="188"/>
        <end position="207"/>
    </location>
</feature>
<keyword evidence="1" id="KW-0472">Membrane</keyword>
<evidence type="ECO:0000313" key="3">
    <source>
        <dbReference type="Proteomes" id="UP000241788"/>
    </source>
</evidence>
<keyword evidence="1" id="KW-1133">Transmembrane helix</keyword>
<dbReference type="Pfam" id="PF12811">
    <property type="entry name" value="BaxI_1"/>
    <property type="match status" value="1"/>
</dbReference>
<dbReference type="Proteomes" id="UP000241788">
    <property type="component" value="Unassembled WGS sequence"/>
</dbReference>
<feature type="transmembrane region" description="Helical" evidence="1">
    <location>
        <begin position="70"/>
        <end position="89"/>
    </location>
</feature>
<keyword evidence="3" id="KW-1185">Reference proteome</keyword>
<dbReference type="PANTHER" id="PTHR41282">
    <property type="entry name" value="CONSERVED TRANSMEMBRANE PROTEIN-RELATED"/>
    <property type="match status" value="1"/>
</dbReference>